<gene>
    <name evidence="1" type="ORF">EXIGLDRAFT_834285</name>
</gene>
<keyword evidence="2" id="KW-1185">Reference proteome</keyword>
<dbReference type="EMBL" id="KV425956">
    <property type="protein sequence ID" value="KZV95460.1"/>
    <property type="molecule type" value="Genomic_DNA"/>
</dbReference>
<evidence type="ECO:0008006" key="3">
    <source>
        <dbReference type="Google" id="ProtNLM"/>
    </source>
</evidence>
<dbReference type="OrthoDB" id="5380555at2759"/>
<protein>
    <recommendedName>
        <fullName evidence="3">AAA-ATPase-like domain-containing protein</fullName>
    </recommendedName>
</protein>
<evidence type="ECO:0000313" key="2">
    <source>
        <dbReference type="Proteomes" id="UP000077266"/>
    </source>
</evidence>
<sequence length="459" mass="52062">MSVIPPLLCGILGHDQDGFLITDMLEAEIGGFDEFIAPHLRTLGDLLGCLADAHDATCDCGAGLDREVVWLANLPFREDCNAALAWYVPKPEERLDLNLELKNMFPAPDLPLRTIHLMLKLKKELPNPAWRLSMGLRRLEGDLCRVAGSHDLSLPTNSDFVVIASTPGCFYIDRFDWIMQRFGEEPWSGPPTRFPVIRRPAGYGKTTFLSAFATFFDSTTDQRLFPDIRVRYQGLPPRMLVYWLDLKDLNLAPDMSDGDIRGECLRVMMQATQGFLARYAHKLQLPLPDMDGEREKMIPYGVARTWAMKNGYNIFIAIDNYTAPFMQFPRFHRDHLPFRRIERAIYAYMLAHILLDIKIGVITRGCIIGELFRLDRSLDVIPFFDYPPFAERMQDLTYSPECAHIVGFTRGDVEVLAKEFLPSDEDAQAAVLSVIGEEASYAPQNVLQVLRDSPAAVRI</sequence>
<dbReference type="Proteomes" id="UP000077266">
    <property type="component" value="Unassembled WGS sequence"/>
</dbReference>
<organism evidence="1 2">
    <name type="scientific">Exidia glandulosa HHB12029</name>
    <dbReference type="NCBI Taxonomy" id="1314781"/>
    <lineage>
        <taxon>Eukaryota</taxon>
        <taxon>Fungi</taxon>
        <taxon>Dikarya</taxon>
        <taxon>Basidiomycota</taxon>
        <taxon>Agaricomycotina</taxon>
        <taxon>Agaricomycetes</taxon>
        <taxon>Auriculariales</taxon>
        <taxon>Exidiaceae</taxon>
        <taxon>Exidia</taxon>
    </lineage>
</organism>
<dbReference type="InParanoid" id="A0A165JX31"/>
<accession>A0A165JX31</accession>
<dbReference type="AlphaFoldDB" id="A0A165JX31"/>
<reference evidence="1 2" key="1">
    <citation type="journal article" date="2016" name="Mol. Biol. Evol.">
        <title>Comparative Genomics of Early-Diverging Mushroom-Forming Fungi Provides Insights into the Origins of Lignocellulose Decay Capabilities.</title>
        <authorList>
            <person name="Nagy L.G."/>
            <person name="Riley R."/>
            <person name="Tritt A."/>
            <person name="Adam C."/>
            <person name="Daum C."/>
            <person name="Floudas D."/>
            <person name="Sun H."/>
            <person name="Yadav J.S."/>
            <person name="Pangilinan J."/>
            <person name="Larsson K.H."/>
            <person name="Matsuura K."/>
            <person name="Barry K."/>
            <person name="Labutti K."/>
            <person name="Kuo R."/>
            <person name="Ohm R.A."/>
            <person name="Bhattacharya S.S."/>
            <person name="Shirouzu T."/>
            <person name="Yoshinaga Y."/>
            <person name="Martin F.M."/>
            <person name="Grigoriev I.V."/>
            <person name="Hibbett D.S."/>
        </authorList>
    </citation>
    <scope>NUCLEOTIDE SEQUENCE [LARGE SCALE GENOMIC DNA]</scope>
    <source>
        <strain evidence="1 2">HHB12029</strain>
    </source>
</reference>
<evidence type="ECO:0000313" key="1">
    <source>
        <dbReference type="EMBL" id="KZV95460.1"/>
    </source>
</evidence>
<name>A0A165JX31_EXIGL</name>
<proteinExistence type="predicted"/>